<protein>
    <submittedName>
        <fullName evidence="1">Uncharacterized protein</fullName>
    </submittedName>
</protein>
<sequence>MSRRFSNTHRRRNSWWYKRVLARERAEREARSVRD</sequence>
<dbReference type="PATRIC" id="fig|652.5.peg.499"/>
<dbReference type="AlphaFoldDB" id="A0A0S2SMG0"/>
<organism evidence="1 2">
    <name type="scientific">Aeromonas schubertii</name>
    <dbReference type="NCBI Taxonomy" id="652"/>
    <lineage>
        <taxon>Bacteria</taxon>
        <taxon>Pseudomonadati</taxon>
        <taxon>Pseudomonadota</taxon>
        <taxon>Gammaproteobacteria</taxon>
        <taxon>Aeromonadales</taxon>
        <taxon>Aeromonadaceae</taxon>
        <taxon>Aeromonas</taxon>
    </lineage>
</organism>
<proteinExistence type="predicted"/>
<reference evidence="2" key="1">
    <citation type="submission" date="2015-10" db="EMBL/GenBank/DDBJ databases">
        <title>Complete Genome Sequence of Aeromonas schubertii strain WL1483.</title>
        <authorList>
            <person name="Liu L."/>
        </authorList>
    </citation>
    <scope>NUCLEOTIDE SEQUENCE [LARGE SCALE GENOMIC DNA]</scope>
    <source>
        <strain evidence="2">WL1483</strain>
    </source>
</reference>
<gene>
    <name evidence="1" type="ORF">WL1483_3485</name>
</gene>
<reference evidence="1 2" key="2">
    <citation type="journal article" date="2016" name="Genome Announc.">
        <title>Complete Genome Sequence of the Highly Virulent Aeromonas schubertii Strain WL1483, Isolated from Diseased Snakehead Fish (Channa argus) in China.</title>
        <authorList>
            <person name="Liu L."/>
            <person name="Li N."/>
            <person name="Zhang D."/>
            <person name="Fu X."/>
            <person name="Shi C."/>
            <person name="Lin Q."/>
            <person name="Hao G."/>
        </authorList>
    </citation>
    <scope>NUCLEOTIDE SEQUENCE [LARGE SCALE GENOMIC DNA]</scope>
    <source>
        <strain evidence="1 2">WL1483</strain>
    </source>
</reference>
<evidence type="ECO:0000313" key="1">
    <source>
        <dbReference type="EMBL" id="ALP42904.1"/>
    </source>
</evidence>
<dbReference type="KEGG" id="asr:WL1483_3485"/>
<accession>A0A0S2SMG0</accession>
<dbReference type="EMBL" id="CP013067">
    <property type="protein sequence ID" value="ALP42904.1"/>
    <property type="molecule type" value="Genomic_DNA"/>
</dbReference>
<dbReference type="Proteomes" id="UP000058114">
    <property type="component" value="Chromosome"/>
</dbReference>
<evidence type="ECO:0000313" key="2">
    <source>
        <dbReference type="Proteomes" id="UP000058114"/>
    </source>
</evidence>
<name>A0A0S2SMG0_9GAMM</name>